<evidence type="ECO:0000313" key="2">
    <source>
        <dbReference type="Proteomes" id="UP001189429"/>
    </source>
</evidence>
<protein>
    <submittedName>
        <fullName evidence="1">Uncharacterized protein</fullName>
    </submittedName>
</protein>
<dbReference type="EMBL" id="CAUYUJ010021263">
    <property type="protein sequence ID" value="CAK0903586.1"/>
    <property type="molecule type" value="Genomic_DNA"/>
</dbReference>
<name>A0ABN9XUQ3_9DINO</name>
<dbReference type="Proteomes" id="UP001189429">
    <property type="component" value="Unassembled WGS sequence"/>
</dbReference>
<keyword evidence="2" id="KW-1185">Reference proteome</keyword>
<gene>
    <name evidence="1" type="ORF">PCOR1329_LOCUS79876</name>
</gene>
<organism evidence="1 2">
    <name type="scientific">Prorocentrum cordatum</name>
    <dbReference type="NCBI Taxonomy" id="2364126"/>
    <lineage>
        <taxon>Eukaryota</taxon>
        <taxon>Sar</taxon>
        <taxon>Alveolata</taxon>
        <taxon>Dinophyceae</taxon>
        <taxon>Prorocentrales</taxon>
        <taxon>Prorocentraceae</taxon>
        <taxon>Prorocentrum</taxon>
    </lineage>
</organism>
<reference evidence="1" key="1">
    <citation type="submission" date="2023-10" db="EMBL/GenBank/DDBJ databases">
        <authorList>
            <person name="Chen Y."/>
            <person name="Shah S."/>
            <person name="Dougan E. K."/>
            <person name="Thang M."/>
            <person name="Chan C."/>
        </authorList>
    </citation>
    <scope>NUCLEOTIDE SEQUENCE [LARGE SCALE GENOMIC DNA]</scope>
</reference>
<accession>A0ABN9XUQ3</accession>
<sequence length="121" mass="13510">VFAMYRRLGAGGKQQVFQHGKHMYGDGLVQLIWDTLQIHQNPVADAPPMVDVAMHLPDLMLPDLIPEPPVDCIWVTPEEAAKLFGGFIPEAVEATLIRNPVSLQSFVWIDRVRPAVELEQA</sequence>
<evidence type="ECO:0000313" key="1">
    <source>
        <dbReference type="EMBL" id="CAK0903586.1"/>
    </source>
</evidence>
<feature type="non-terminal residue" evidence="1">
    <location>
        <position position="1"/>
    </location>
</feature>
<proteinExistence type="predicted"/>
<comment type="caution">
    <text evidence="1">The sequence shown here is derived from an EMBL/GenBank/DDBJ whole genome shotgun (WGS) entry which is preliminary data.</text>
</comment>